<dbReference type="InterPro" id="IPR045864">
    <property type="entry name" value="aa-tRNA-synth_II/BPL/LPL"/>
</dbReference>
<dbReference type="PROSITE" id="PS51733">
    <property type="entry name" value="BPL_LPL_CATALYTIC"/>
    <property type="match status" value="1"/>
</dbReference>
<comment type="catalytic activity">
    <reaction evidence="6">
        <text>biotin + L-lysyl-[protein] + ATP = N(6)-biotinyl-L-lysyl-[protein] + AMP + diphosphate + H(+)</text>
        <dbReference type="Rhea" id="RHEA:11756"/>
        <dbReference type="Rhea" id="RHEA-COMP:9752"/>
        <dbReference type="Rhea" id="RHEA-COMP:10505"/>
        <dbReference type="ChEBI" id="CHEBI:15378"/>
        <dbReference type="ChEBI" id="CHEBI:29969"/>
        <dbReference type="ChEBI" id="CHEBI:30616"/>
        <dbReference type="ChEBI" id="CHEBI:33019"/>
        <dbReference type="ChEBI" id="CHEBI:57586"/>
        <dbReference type="ChEBI" id="CHEBI:83144"/>
        <dbReference type="ChEBI" id="CHEBI:456215"/>
        <dbReference type="EC" id="6.3.4.15"/>
    </reaction>
</comment>
<dbReference type="InterPro" id="IPR004143">
    <property type="entry name" value="BPL_LPL_catalytic"/>
</dbReference>
<sequence>MQEPLRWNLEALWEQLEPRLPGLNLEVVAEIGSTNTALLERIRAAHGADAQVPTALVAQTQTQGRGRLGRSWQARPGASLTFSLALPLPASEQGLLALVVGCALAQALDPQPEGGAPRLSLKWPNDLWLQGRKLGGILIETVATEGARMAVIGVGLNLRPEACTDPAGLSSGFACVQELHAQMQAPEALACVLPALVQGVLDYQRHGAAPWLAAFERRDALRGSLVQAGELQGRVRGINASGELLLETSTGLRALSSGEVSVRLPAHPENRS</sequence>
<dbReference type="Gene3D" id="3.30.930.10">
    <property type="entry name" value="Bira Bifunctional Protein, Domain 2"/>
    <property type="match status" value="1"/>
</dbReference>
<evidence type="ECO:0000256" key="5">
    <source>
        <dbReference type="ARBA" id="ARBA00024227"/>
    </source>
</evidence>
<keyword evidence="1 8" id="KW-0436">Ligase</keyword>
<dbReference type="Gene3D" id="2.30.30.100">
    <property type="match status" value="1"/>
</dbReference>
<protein>
    <recommendedName>
        <fullName evidence="5">biotin--[biotin carboxyl-carrier protein] ligase</fullName>
        <ecNumber evidence="5">6.3.4.15</ecNumber>
    </recommendedName>
</protein>
<evidence type="ECO:0000313" key="8">
    <source>
        <dbReference type="EMBL" id="MFG6447525.1"/>
    </source>
</evidence>
<dbReference type="GO" id="GO:0004077">
    <property type="term" value="F:biotin--[biotin carboxyl-carrier protein] ligase activity"/>
    <property type="evidence" value="ECO:0007669"/>
    <property type="project" value="UniProtKB-EC"/>
</dbReference>
<keyword evidence="9" id="KW-1185">Reference proteome</keyword>
<dbReference type="PANTHER" id="PTHR12835">
    <property type="entry name" value="BIOTIN PROTEIN LIGASE"/>
    <property type="match status" value="1"/>
</dbReference>
<evidence type="ECO:0000256" key="3">
    <source>
        <dbReference type="ARBA" id="ARBA00022840"/>
    </source>
</evidence>
<feature type="domain" description="BPL/LPL catalytic" evidence="7">
    <location>
        <begin position="30"/>
        <end position="204"/>
    </location>
</feature>
<dbReference type="Proteomes" id="UP001606099">
    <property type="component" value="Unassembled WGS sequence"/>
</dbReference>
<evidence type="ECO:0000256" key="2">
    <source>
        <dbReference type="ARBA" id="ARBA00022741"/>
    </source>
</evidence>
<dbReference type="RefSeq" id="WP_394458933.1">
    <property type="nucleotide sequence ID" value="NZ_JBIGHZ010000002.1"/>
</dbReference>
<evidence type="ECO:0000259" key="7">
    <source>
        <dbReference type="PROSITE" id="PS51733"/>
    </source>
</evidence>
<organism evidence="8 9">
    <name type="scientific">Roseateles rivi</name>
    <dbReference type="NCBI Taxonomy" id="3299028"/>
    <lineage>
        <taxon>Bacteria</taxon>
        <taxon>Pseudomonadati</taxon>
        <taxon>Pseudomonadota</taxon>
        <taxon>Betaproteobacteria</taxon>
        <taxon>Burkholderiales</taxon>
        <taxon>Sphaerotilaceae</taxon>
        <taxon>Roseateles</taxon>
    </lineage>
</organism>
<keyword evidence="3" id="KW-0067">ATP-binding</keyword>
<gene>
    <name evidence="8" type="ORF">ACG0Z6_04620</name>
</gene>
<dbReference type="PANTHER" id="PTHR12835:SF5">
    <property type="entry name" value="BIOTIN--PROTEIN LIGASE"/>
    <property type="match status" value="1"/>
</dbReference>
<dbReference type="EC" id="6.3.4.15" evidence="5"/>
<dbReference type="InterPro" id="IPR008988">
    <property type="entry name" value="Transcriptional_repressor_C"/>
</dbReference>
<comment type="caution">
    <text evidence="8">The sequence shown here is derived from an EMBL/GenBank/DDBJ whole genome shotgun (WGS) entry which is preliminary data.</text>
</comment>
<dbReference type="InterPro" id="IPR004408">
    <property type="entry name" value="Biotin_CoA_COase_ligase"/>
</dbReference>
<dbReference type="NCBIfam" id="TIGR00121">
    <property type="entry name" value="birA_ligase"/>
    <property type="match status" value="1"/>
</dbReference>
<keyword evidence="4" id="KW-0092">Biotin</keyword>
<keyword evidence="2" id="KW-0547">Nucleotide-binding</keyword>
<evidence type="ECO:0000256" key="1">
    <source>
        <dbReference type="ARBA" id="ARBA00022598"/>
    </source>
</evidence>
<evidence type="ECO:0000313" key="9">
    <source>
        <dbReference type="Proteomes" id="UP001606099"/>
    </source>
</evidence>
<dbReference type="Pfam" id="PF02237">
    <property type="entry name" value="BPL_C"/>
    <property type="match status" value="1"/>
</dbReference>
<proteinExistence type="predicted"/>
<dbReference type="SUPFAM" id="SSF55681">
    <property type="entry name" value="Class II aaRS and biotin synthetases"/>
    <property type="match status" value="1"/>
</dbReference>
<reference evidence="8 9" key="1">
    <citation type="submission" date="2024-08" db="EMBL/GenBank/DDBJ databases">
        <authorList>
            <person name="Lu H."/>
        </authorList>
    </citation>
    <scope>NUCLEOTIDE SEQUENCE [LARGE SCALE GENOMIC DNA]</scope>
    <source>
        <strain evidence="8 9">BYS180W</strain>
    </source>
</reference>
<accession>A0ABW7FT71</accession>
<evidence type="ECO:0000256" key="4">
    <source>
        <dbReference type="ARBA" id="ARBA00023267"/>
    </source>
</evidence>
<dbReference type="InterPro" id="IPR003142">
    <property type="entry name" value="BPL_C"/>
</dbReference>
<dbReference type="Pfam" id="PF03099">
    <property type="entry name" value="BPL_LplA_LipB"/>
    <property type="match status" value="1"/>
</dbReference>
<name>A0ABW7FT71_9BURK</name>
<dbReference type="SUPFAM" id="SSF50037">
    <property type="entry name" value="C-terminal domain of transcriptional repressors"/>
    <property type="match status" value="1"/>
</dbReference>
<dbReference type="EMBL" id="JBIGHZ010000002">
    <property type="protein sequence ID" value="MFG6447525.1"/>
    <property type="molecule type" value="Genomic_DNA"/>
</dbReference>
<dbReference type="CDD" id="cd16442">
    <property type="entry name" value="BPL"/>
    <property type="match status" value="1"/>
</dbReference>
<evidence type="ECO:0000256" key="6">
    <source>
        <dbReference type="ARBA" id="ARBA00047846"/>
    </source>
</evidence>